<proteinExistence type="predicted"/>
<dbReference type="GO" id="GO:0008738">
    <property type="term" value="F:L-fuculose-phosphate aldolase activity"/>
    <property type="evidence" value="ECO:0007669"/>
    <property type="project" value="UniProtKB-EC"/>
</dbReference>
<evidence type="ECO:0000313" key="5">
    <source>
        <dbReference type="Proteomes" id="UP000528322"/>
    </source>
</evidence>
<dbReference type="Proteomes" id="UP000528322">
    <property type="component" value="Unassembled WGS sequence"/>
</dbReference>
<evidence type="ECO:0000259" key="3">
    <source>
        <dbReference type="SMART" id="SM01007"/>
    </source>
</evidence>
<dbReference type="InterPro" id="IPR036409">
    <property type="entry name" value="Aldolase_II/adducin_N_sf"/>
</dbReference>
<accession>A0A7W7Y5B5</accession>
<dbReference type="InterPro" id="IPR050197">
    <property type="entry name" value="Aldolase_class_II_sugar_metab"/>
</dbReference>
<keyword evidence="2 4" id="KW-0456">Lyase</keyword>
<comment type="caution">
    <text evidence="4">The sequence shown here is derived from an EMBL/GenBank/DDBJ whole genome shotgun (WGS) entry which is preliminary data.</text>
</comment>
<keyword evidence="1" id="KW-0479">Metal-binding</keyword>
<keyword evidence="5" id="KW-1185">Reference proteome</keyword>
<dbReference type="AlphaFoldDB" id="A0A7W7Y5B5"/>
<dbReference type="RefSeq" id="WP_183732782.1">
    <property type="nucleotide sequence ID" value="NZ_JACHID010000010.1"/>
</dbReference>
<dbReference type="InterPro" id="IPR001303">
    <property type="entry name" value="Aldolase_II/adducin_N"/>
</dbReference>
<sequence length="193" mass="20510">MLTLSTELLGSFVAMGRVTYEKDLNSSHSGNMSCRDKAGNLHITRSGAMLGSLEAADVVSFAPGSPPHPRASRELPVHQAVYESNADVGAIVHTHAPHAITLAWSHDKIVPADAEGHHYLPRIPVVECVDPIGSQGLARAVAGALCFSSSVIVRSHGVFSAGSDLEEATLYACCTESICRLLYMRSLYQAGIK</sequence>
<evidence type="ECO:0000313" key="4">
    <source>
        <dbReference type="EMBL" id="MBB5022378.1"/>
    </source>
</evidence>
<dbReference type="PANTHER" id="PTHR22789:SF0">
    <property type="entry name" value="3-OXO-TETRONATE 4-PHOSPHATE DECARBOXYLASE-RELATED"/>
    <property type="match status" value="1"/>
</dbReference>
<protein>
    <submittedName>
        <fullName evidence="4">L-fuculose-phosphate aldolase</fullName>
        <ecNumber evidence="4">4.1.2.17</ecNumber>
    </submittedName>
</protein>
<dbReference type="GO" id="GO:0019323">
    <property type="term" value="P:pentose catabolic process"/>
    <property type="evidence" value="ECO:0007669"/>
    <property type="project" value="TreeGrafter"/>
</dbReference>
<dbReference type="Pfam" id="PF00596">
    <property type="entry name" value="Aldolase_II"/>
    <property type="match status" value="1"/>
</dbReference>
<dbReference type="SMART" id="SM01007">
    <property type="entry name" value="Aldolase_II"/>
    <property type="match status" value="1"/>
</dbReference>
<evidence type="ECO:0000256" key="1">
    <source>
        <dbReference type="ARBA" id="ARBA00022723"/>
    </source>
</evidence>
<organism evidence="4 5">
    <name type="scientific">Desulfurispira natronophila</name>
    <dbReference type="NCBI Taxonomy" id="682562"/>
    <lineage>
        <taxon>Bacteria</taxon>
        <taxon>Pseudomonadati</taxon>
        <taxon>Chrysiogenota</taxon>
        <taxon>Chrysiogenia</taxon>
        <taxon>Chrysiogenales</taxon>
        <taxon>Chrysiogenaceae</taxon>
        <taxon>Desulfurispira</taxon>
    </lineage>
</organism>
<dbReference type="SUPFAM" id="SSF53639">
    <property type="entry name" value="AraD/HMP-PK domain-like"/>
    <property type="match status" value="1"/>
</dbReference>
<dbReference type="GO" id="GO:0046872">
    <property type="term" value="F:metal ion binding"/>
    <property type="evidence" value="ECO:0007669"/>
    <property type="project" value="UniProtKB-KW"/>
</dbReference>
<evidence type="ECO:0000256" key="2">
    <source>
        <dbReference type="ARBA" id="ARBA00023239"/>
    </source>
</evidence>
<gene>
    <name evidence="4" type="ORF">HNR37_001713</name>
</gene>
<name>A0A7W7Y5B5_9BACT</name>
<dbReference type="GO" id="GO:0005829">
    <property type="term" value="C:cytosol"/>
    <property type="evidence" value="ECO:0007669"/>
    <property type="project" value="TreeGrafter"/>
</dbReference>
<dbReference type="Gene3D" id="3.40.225.10">
    <property type="entry name" value="Class II aldolase/adducin N-terminal domain"/>
    <property type="match status" value="1"/>
</dbReference>
<reference evidence="4 5" key="1">
    <citation type="submission" date="2020-08" db="EMBL/GenBank/DDBJ databases">
        <title>Genomic Encyclopedia of Type Strains, Phase IV (KMG-IV): sequencing the most valuable type-strain genomes for metagenomic binning, comparative biology and taxonomic classification.</title>
        <authorList>
            <person name="Goeker M."/>
        </authorList>
    </citation>
    <scope>NUCLEOTIDE SEQUENCE [LARGE SCALE GENOMIC DNA]</scope>
    <source>
        <strain evidence="4 5">DSM 22071</strain>
    </source>
</reference>
<dbReference type="PANTHER" id="PTHR22789">
    <property type="entry name" value="FUCULOSE PHOSPHATE ALDOLASE"/>
    <property type="match status" value="1"/>
</dbReference>
<dbReference type="EMBL" id="JACHID010000010">
    <property type="protein sequence ID" value="MBB5022378.1"/>
    <property type="molecule type" value="Genomic_DNA"/>
</dbReference>
<feature type="domain" description="Class II aldolase/adducin N-terminal" evidence="3">
    <location>
        <begin position="10"/>
        <end position="183"/>
    </location>
</feature>
<dbReference type="EC" id="4.1.2.17" evidence="4"/>